<gene>
    <name evidence="1" type="ORF">PsorP6_001946</name>
</gene>
<accession>A0ACC0WW62</accession>
<reference evidence="1 2" key="1">
    <citation type="journal article" date="2022" name="bioRxiv">
        <title>The genome of the oomycete Peronosclerospora sorghi, a cosmopolitan pathogen of maize and sorghum, is inflated with dispersed pseudogenes.</title>
        <authorList>
            <person name="Fletcher K."/>
            <person name="Martin F."/>
            <person name="Isakeit T."/>
            <person name="Cavanaugh K."/>
            <person name="Magill C."/>
            <person name="Michelmore R."/>
        </authorList>
    </citation>
    <scope>NUCLEOTIDE SEQUENCE [LARGE SCALE GENOMIC DNA]</scope>
    <source>
        <strain evidence="1">P6</strain>
    </source>
</reference>
<name>A0ACC0WW62_9STRA</name>
<evidence type="ECO:0000313" key="1">
    <source>
        <dbReference type="EMBL" id="KAI9922201.1"/>
    </source>
</evidence>
<protein>
    <submittedName>
        <fullName evidence="1">Uncharacterized protein</fullName>
    </submittedName>
</protein>
<evidence type="ECO:0000313" key="2">
    <source>
        <dbReference type="Proteomes" id="UP001163321"/>
    </source>
</evidence>
<keyword evidence="2" id="KW-1185">Reference proteome</keyword>
<comment type="caution">
    <text evidence="1">The sequence shown here is derived from an EMBL/GenBank/DDBJ whole genome shotgun (WGS) entry which is preliminary data.</text>
</comment>
<sequence>MVSSTTPKQLDSLGSEAARRTRWMGKAECVTVSSLEVGVIEAASVARKKIVATTAKMREKRIVNVRA</sequence>
<organism evidence="1 2">
    <name type="scientific">Peronosclerospora sorghi</name>
    <dbReference type="NCBI Taxonomy" id="230839"/>
    <lineage>
        <taxon>Eukaryota</taxon>
        <taxon>Sar</taxon>
        <taxon>Stramenopiles</taxon>
        <taxon>Oomycota</taxon>
        <taxon>Peronosporomycetes</taxon>
        <taxon>Peronosporales</taxon>
        <taxon>Peronosporaceae</taxon>
        <taxon>Peronosclerospora</taxon>
    </lineage>
</organism>
<dbReference type="EMBL" id="CM047580">
    <property type="protein sequence ID" value="KAI9922201.1"/>
    <property type="molecule type" value="Genomic_DNA"/>
</dbReference>
<proteinExistence type="predicted"/>
<dbReference type="Proteomes" id="UP001163321">
    <property type="component" value="Chromosome 1"/>
</dbReference>